<evidence type="ECO:0000256" key="1">
    <source>
        <dbReference type="ARBA" id="ARBA00022679"/>
    </source>
</evidence>
<protein>
    <recommendedName>
        <fullName evidence="6">CDP-alcohol phosphatidyltransferase family protein</fullName>
    </recommendedName>
</protein>
<dbReference type="InterPro" id="IPR043130">
    <property type="entry name" value="CDP-OH_PTrfase_TM_dom"/>
</dbReference>
<keyword evidence="3" id="KW-0472">Membrane</keyword>
<evidence type="ECO:0000256" key="3">
    <source>
        <dbReference type="SAM" id="Phobius"/>
    </source>
</evidence>
<evidence type="ECO:0008006" key="6">
    <source>
        <dbReference type="Google" id="ProtNLM"/>
    </source>
</evidence>
<sequence>MARVHLAPWGWVLGGGAALAGTDLAAGLSPLGWAAGALWLLGSTTLLTIGLVRRRMRRFGPANAVTATRSALVAVVTALTATSFTQPIPTALLVGVTVPALALDAVDGWMARRTGTASELGARFDMEVDAFLLLVLSAFVAPTVGGWALAIGLLRYAFVAAGWALPWMRATLPFRYWRKVVTAVCGIALTLAATGLLPPVTDAVVVGVALALLVESFGRDAGWLIRRRSTSPASPPTVPGWTPPR</sequence>
<dbReference type="PROSITE" id="PS00379">
    <property type="entry name" value="CDP_ALCOHOL_P_TRANSF"/>
    <property type="match status" value="1"/>
</dbReference>
<name>A0ABQ6K6G4_9MICO</name>
<evidence type="ECO:0000313" key="5">
    <source>
        <dbReference type="Proteomes" id="UP001157034"/>
    </source>
</evidence>
<keyword evidence="3" id="KW-1133">Transmembrane helix</keyword>
<dbReference type="Proteomes" id="UP001157034">
    <property type="component" value="Unassembled WGS sequence"/>
</dbReference>
<feature type="transmembrane region" description="Helical" evidence="3">
    <location>
        <begin position="64"/>
        <end position="84"/>
    </location>
</feature>
<organism evidence="4 5">
    <name type="scientific">Pseudolysinimonas kribbensis</name>
    <dbReference type="NCBI Taxonomy" id="433641"/>
    <lineage>
        <taxon>Bacteria</taxon>
        <taxon>Bacillati</taxon>
        <taxon>Actinomycetota</taxon>
        <taxon>Actinomycetes</taxon>
        <taxon>Micrococcales</taxon>
        <taxon>Microbacteriaceae</taxon>
        <taxon>Pseudolysinimonas</taxon>
    </lineage>
</organism>
<dbReference type="RefSeq" id="WP_284254294.1">
    <property type="nucleotide sequence ID" value="NZ_BAAAQO010000002.1"/>
</dbReference>
<feature type="transmembrane region" description="Helical" evidence="3">
    <location>
        <begin position="180"/>
        <end position="197"/>
    </location>
</feature>
<reference evidence="5" key="1">
    <citation type="journal article" date="2019" name="Int. J. Syst. Evol. Microbiol.">
        <title>The Global Catalogue of Microorganisms (GCM) 10K type strain sequencing project: providing services to taxonomists for standard genome sequencing and annotation.</title>
        <authorList>
            <consortium name="The Broad Institute Genomics Platform"/>
            <consortium name="The Broad Institute Genome Sequencing Center for Infectious Disease"/>
            <person name="Wu L."/>
            <person name="Ma J."/>
        </authorList>
    </citation>
    <scope>NUCLEOTIDE SEQUENCE [LARGE SCALE GENOMIC DNA]</scope>
    <source>
        <strain evidence="5">NBRC 108894</strain>
    </source>
</reference>
<comment type="similarity">
    <text evidence="2">Belongs to the CDP-alcohol phosphatidyltransferase class-I family.</text>
</comment>
<feature type="transmembrane region" description="Helical" evidence="3">
    <location>
        <begin position="203"/>
        <end position="225"/>
    </location>
</feature>
<evidence type="ECO:0000313" key="4">
    <source>
        <dbReference type="EMBL" id="GMA95542.1"/>
    </source>
</evidence>
<keyword evidence="3" id="KW-0812">Transmembrane</keyword>
<dbReference type="EMBL" id="BSVB01000001">
    <property type="protein sequence ID" value="GMA95542.1"/>
    <property type="molecule type" value="Genomic_DNA"/>
</dbReference>
<gene>
    <name evidence="4" type="ORF">GCM10025881_23660</name>
</gene>
<dbReference type="Gene3D" id="1.20.120.1760">
    <property type="match status" value="1"/>
</dbReference>
<keyword evidence="5" id="KW-1185">Reference proteome</keyword>
<comment type="caution">
    <text evidence="4">The sequence shown here is derived from an EMBL/GenBank/DDBJ whole genome shotgun (WGS) entry which is preliminary data.</text>
</comment>
<proteinExistence type="inferred from homology"/>
<feature type="transmembrane region" description="Helical" evidence="3">
    <location>
        <begin position="30"/>
        <end position="52"/>
    </location>
</feature>
<keyword evidence="1 2" id="KW-0808">Transferase</keyword>
<dbReference type="InterPro" id="IPR048254">
    <property type="entry name" value="CDP_ALCOHOL_P_TRANSF_CS"/>
</dbReference>
<evidence type="ECO:0000256" key="2">
    <source>
        <dbReference type="RuleBase" id="RU003750"/>
    </source>
</evidence>
<dbReference type="Pfam" id="PF01066">
    <property type="entry name" value="CDP-OH_P_transf"/>
    <property type="match status" value="1"/>
</dbReference>
<accession>A0ABQ6K6G4</accession>
<dbReference type="InterPro" id="IPR000462">
    <property type="entry name" value="CDP-OH_P_trans"/>
</dbReference>